<dbReference type="InterPro" id="IPR036188">
    <property type="entry name" value="FAD/NAD-bd_sf"/>
</dbReference>
<keyword evidence="7" id="KW-1185">Reference proteome</keyword>
<dbReference type="InterPro" id="IPR020946">
    <property type="entry name" value="Flavin_mOase-like"/>
</dbReference>
<reference evidence="6 7" key="1">
    <citation type="submission" date="2016-03" db="EMBL/GenBank/DDBJ databases">
        <title>Draft genome sequence of the Fonsecaea monophora CBS 269.37.</title>
        <authorList>
            <person name="Bombassaro A."/>
            <person name="Vinicius W.A."/>
            <person name="De Hoog S."/>
            <person name="Sun J."/>
            <person name="Souza E.M."/>
            <person name="Raittz R.T."/>
            <person name="Costa F."/>
            <person name="Leao A.C."/>
            <person name="Tadra-Sfeir M.Z."/>
            <person name="Baura V."/>
            <person name="Balsanelli E."/>
            <person name="Pedrosa F.O."/>
            <person name="Moreno L.F."/>
            <person name="Steffens M.B."/>
            <person name="Xi L."/>
            <person name="Bocca A.L."/>
            <person name="Felipe M.S."/>
            <person name="Teixeira M."/>
            <person name="Telles Filho F.Q."/>
            <person name="Azevedo C.M."/>
            <person name="Gomes R."/>
            <person name="Vicente V.A."/>
        </authorList>
    </citation>
    <scope>NUCLEOTIDE SEQUENCE [LARGE SCALE GENOMIC DNA]</scope>
    <source>
        <strain evidence="6 7">CBS 269.37</strain>
    </source>
</reference>
<evidence type="ECO:0000256" key="3">
    <source>
        <dbReference type="ARBA" id="ARBA00022630"/>
    </source>
</evidence>
<dbReference type="OrthoDB" id="74360at2759"/>
<dbReference type="InterPro" id="IPR051209">
    <property type="entry name" value="FAD-bind_Monooxygenase_sf"/>
</dbReference>
<protein>
    <recommendedName>
        <fullName evidence="8">FAD/NAD(P)-binding domain-containing protein</fullName>
    </recommendedName>
</protein>
<evidence type="ECO:0000256" key="5">
    <source>
        <dbReference type="ARBA" id="ARBA00023002"/>
    </source>
</evidence>
<keyword evidence="5" id="KW-0560">Oxidoreductase</keyword>
<dbReference type="GO" id="GO:0050661">
    <property type="term" value="F:NADP binding"/>
    <property type="evidence" value="ECO:0007669"/>
    <property type="project" value="InterPro"/>
</dbReference>
<dbReference type="EMBL" id="LVKK01000068">
    <property type="protein sequence ID" value="OAG37639.1"/>
    <property type="molecule type" value="Genomic_DNA"/>
</dbReference>
<gene>
    <name evidence="6" type="ORF">AYO21_08123</name>
</gene>
<organism evidence="6 7">
    <name type="scientific">Fonsecaea monophora</name>
    <dbReference type="NCBI Taxonomy" id="254056"/>
    <lineage>
        <taxon>Eukaryota</taxon>
        <taxon>Fungi</taxon>
        <taxon>Dikarya</taxon>
        <taxon>Ascomycota</taxon>
        <taxon>Pezizomycotina</taxon>
        <taxon>Eurotiomycetes</taxon>
        <taxon>Chaetothyriomycetidae</taxon>
        <taxon>Chaetothyriales</taxon>
        <taxon>Herpotrichiellaceae</taxon>
        <taxon>Fonsecaea</taxon>
    </lineage>
</organism>
<comment type="cofactor">
    <cofactor evidence="1">
        <name>FAD</name>
        <dbReference type="ChEBI" id="CHEBI:57692"/>
    </cofactor>
</comment>
<dbReference type="Proteomes" id="UP000077002">
    <property type="component" value="Unassembled WGS sequence"/>
</dbReference>
<dbReference type="Gene3D" id="3.50.50.60">
    <property type="entry name" value="FAD/NAD(P)-binding domain"/>
    <property type="match status" value="2"/>
</dbReference>
<dbReference type="Pfam" id="PF00743">
    <property type="entry name" value="FMO-like"/>
    <property type="match status" value="1"/>
</dbReference>
<evidence type="ECO:0000256" key="4">
    <source>
        <dbReference type="ARBA" id="ARBA00022827"/>
    </source>
</evidence>
<dbReference type="PANTHER" id="PTHR42877:SF7">
    <property type="entry name" value="FLAVIN-BINDING MONOOXYGENASE-RELATED"/>
    <property type="match status" value="1"/>
</dbReference>
<evidence type="ECO:0008006" key="8">
    <source>
        <dbReference type="Google" id="ProtNLM"/>
    </source>
</evidence>
<sequence length="619" mass="70446">MSPGKEGEGFPAQNISLDSKYDSHGWLVENEKGYRIIEDHFGAHRKLRVIHIGAGASGICFSKFAGEEHENIDLQIYEKNDDIGGTWLENRYPGCACDIPSVCYQFTWDRNPEWSQYYSESPEIWKYFKSVVERHGLMKYIKLRHKVVAAKWHQEDGLWHVRVQDEEHGNEFNDTCHVLVNGGGILNNWKWPDIPGLHSFQGVLQHSAHFTEGLDLKGKKVAVIGTGSSGIQIVAKIAQEVEHLYTWIRSPTWITAGFAQKFASEGGGNFEYTPEQKQLFKDNPKLYLKYSKMIESELNQRFKFILKNTPESKAAREYAISEMKQKLAHDEALIEAIIPKNFDVGCRRPTPGNGFLEALNQENVTVFTHFMKAVTPTGFIDNRGQEHQVDVIICATGFNTTWIPRFPVEANGETLAKLWRDEATSYISVAPPNSMVLLPLESLVVLTHRAVPNYYMMGGPYGPLGHGSFLPILESLARYILQIIEKMQVDRIKSLTPKPEVISQFKEHADLYLQRTAWVSGCSSWFKQGRVDGPLPMFPGSRLTYLKLLERPRFEDYNIEYCNKLNMFEFLGDGFEVREFDGRDLSYYLGLVDEKDVQIDLEADLSTDLAALIPQASKA</sequence>
<dbReference type="RefSeq" id="XP_022509591.1">
    <property type="nucleotide sequence ID" value="XM_022658071.1"/>
</dbReference>
<keyword evidence="3" id="KW-0285">Flavoprotein</keyword>
<evidence type="ECO:0000256" key="2">
    <source>
        <dbReference type="ARBA" id="ARBA00010139"/>
    </source>
</evidence>
<name>A0A177F353_9EURO</name>
<evidence type="ECO:0000313" key="7">
    <source>
        <dbReference type="Proteomes" id="UP000077002"/>
    </source>
</evidence>
<evidence type="ECO:0000313" key="6">
    <source>
        <dbReference type="EMBL" id="OAG37639.1"/>
    </source>
</evidence>
<proteinExistence type="inferred from homology"/>
<dbReference type="AlphaFoldDB" id="A0A177F353"/>
<dbReference type="GeneID" id="34603271"/>
<dbReference type="GO" id="GO:0004499">
    <property type="term" value="F:N,N-dimethylaniline monooxygenase activity"/>
    <property type="evidence" value="ECO:0007669"/>
    <property type="project" value="InterPro"/>
</dbReference>
<comment type="similarity">
    <text evidence="2">Belongs to the FAD-binding monooxygenase family.</text>
</comment>
<keyword evidence="4" id="KW-0274">FAD</keyword>
<dbReference type="PANTHER" id="PTHR42877">
    <property type="entry name" value="L-ORNITHINE N(5)-MONOOXYGENASE-RELATED"/>
    <property type="match status" value="1"/>
</dbReference>
<accession>A0A177F353</accession>
<comment type="caution">
    <text evidence="6">The sequence shown here is derived from an EMBL/GenBank/DDBJ whole genome shotgun (WGS) entry which is preliminary data.</text>
</comment>
<dbReference type="SUPFAM" id="SSF51905">
    <property type="entry name" value="FAD/NAD(P)-binding domain"/>
    <property type="match status" value="3"/>
</dbReference>
<evidence type="ECO:0000256" key="1">
    <source>
        <dbReference type="ARBA" id="ARBA00001974"/>
    </source>
</evidence>
<dbReference type="GO" id="GO:0050660">
    <property type="term" value="F:flavin adenine dinucleotide binding"/>
    <property type="evidence" value="ECO:0007669"/>
    <property type="project" value="InterPro"/>
</dbReference>